<proteinExistence type="predicted"/>
<keyword evidence="3" id="KW-1185">Reference proteome</keyword>
<keyword evidence="1" id="KW-0472">Membrane</keyword>
<organism evidence="2 3">
    <name type="scientific">Sinanodonta woodiana</name>
    <name type="common">Chinese pond mussel</name>
    <name type="synonym">Anodonta woodiana</name>
    <dbReference type="NCBI Taxonomy" id="1069815"/>
    <lineage>
        <taxon>Eukaryota</taxon>
        <taxon>Metazoa</taxon>
        <taxon>Spiralia</taxon>
        <taxon>Lophotrochozoa</taxon>
        <taxon>Mollusca</taxon>
        <taxon>Bivalvia</taxon>
        <taxon>Autobranchia</taxon>
        <taxon>Heteroconchia</taxon>
        <taxon>Palaeoheterodonta</taxon>
        <taxon>Unionida</taxon>
        <taxon>Unionoidea</taxon>
        <taxon>Unionidae</taxon>
        <taxon>Unioninae</taxon>
        <taxon>Sinanodonta</taxon>
    </lineage>
</organism>
<evidence type="ECO:0000256" key="1">
    <source>
        <dbReference type="SAM" id="Phobius"/>
    </source>
</evidence>
<evidence type="ECO:0000313" key="3">
    <source>
        <dbReference type="Proteomes" id="UP001634394"/>
    </source>
</evidence>
<keyword evidence="1" id="KW-1133">Transmembrane helix</keyword>
<protein>
    <submittedName>
        <fullName evidence="2">Uncharacterized protein</fullName>
    </submittedName>
</protein>
<accession>A0ABD3X4M6</accession>
<gene>
    <name evidence="2" type="ORF">ACJMK2_033193</name>
</gene>
<sequence>MKQGYAGETIQITEIVKESIFFPRLYHNDQLIAVLRHYDCDVSTNSTLFGRIRCLMDYNTTIIEIMNVTENDTGLFTVETEGSLTQRSFLSISVTYTNSSSKLISVTSSDHFDAVNSDQPSNITLPTTVITRAVVNQVNVESELIHILPITAVAVFAILLFLGSLIWIQRRNNKRFKAVQRIVLDTMEPASSNAFNTLREEICMGNSNSLRNTFQIPAPRLKYPSPKASTSDHISCYNKREQLDDDYYKLDVTDTILKVCESRNGSNIMILAECHEWPASLTDDCLFHSDACSATESDEHLDRRMFNANGQCQLTPETEATYAKVKKFSSINNAKSGASCNDGYEMVDISQSDNPANGVQDAELVLASETPNTILGRFGLFSYAEQSALSGRKEQQGEQNTMHILVCNHYANDPK</sequence>
<evidence type="ECO:0000313" key="2">
    <source>
        <dbReference type="EMBL" id="KAL3880992.1"/>
    </source>
</evidence>
<keyword evidence="1" id="KW-0812">Transmembrane</keyword>
<feature type="transmembrane region" description="Helical" evidence="1">
    <location>
        <begin position="144"/>
        <end position="168"/>
    </location>
</feature>
<name>A0ABD3X4M6_SINWO</name>
<reference evidence="2 3" key="1">
    <citation type="submission" date="2024-11" db="EMBL/GenBank/DDBJ databases">
        <title>Chromosome-level genome assembly of the freshwater bivalve Anodonta woodiana.</title>
        <authorList>
            <person name="Chen X."/>
        </authorList>
    </citation>
    <scope>NUCLEOTIDE SEQUENCE [LARGE SCALE GENOMIC DNA]</scope>
    <source>
        <strain evidence="2">MN2024</strain>
        <tissue evidence="2">Gills</tissue>
    </source>
</reference>
<comment type="caution">
    <text evidence="2">The sequence shown here is derived from an EMBL/GenBank/DDBJ whole genome shotgun (WGS) entry which is preliminary data.</text>
</comment>
<dbReference type="AlphaFoldDB" id="A0ABD3X4M6"/>
<dbReference type="EMBL" id="JBJQND010000004">
    <property type="protein sequence ID" value="KAL3880992.1"/>
    <property type="molecule type" value="Genomic_DNA"/>
</dbReference>
<dbReference type="Proteomes" id="UP001634394">
    <property type="component" value="Unassembled WGS sequence"/>
</dbReference>